<dbReference type="Proteomes" id="UP001055072">
    <property type="component" value="Unassembled WGS sequence"/>
</dbReference>
<comment type="caution">
    <text evidence="1">The sequence shown here is derived from an EMBL/GenBank/DDBJ whole genome shotgun (WGS) entry which is preliminary data.</text>
</comment>
<reference evidence="1" key="1">
    <citation type="journal article" date="2021" name="Environ. Microbiol.">
        <title>Gene family expansions and transcriptome signatures uncover fungal adaptations to wood decay.</title>
        <authorList>
            <person name="Hage H."/>
            <person name="Miyauchi S."/>
            <person name="Viragh M."/>
            <person name="Drula E."/>
            <person name="Min B."/>
            <person name="Chaduli D."/>
            <person name="Navarro D."/>
            <person name="Favel A."/>
            <person name="Norest M."/>
            <person name="Lesage-Meessen L."/>
            <person name="Balint B."/>
            <person name="Merenyi Z."/>
            <person name="de Eugenio L."/>
            <person name="Morin E."/>
            <person name="Martinez A.T."/>
            <person name="Baldrian P."/>
            <person name="Stursova M."/>
            <person name="Martinez M.J."/>
            <person name="Novotny C."/>
            <person name="Magnuson J.K."/>
            <person name="Spatafora J.W."/>
            <person name="Maurice S."/>
            <person name="Pangilinan J."/>
            <person name="Andreopoulos W."/>
            <person name="LaButti K."/>
            <person name="Hundley H."/>
            <person name="Na H."/>
            <person name="Kuo A."/>
            <person name="Barry K."/>
            <person name="Lipzen A."/>
            <person name="Henrissat B."/>
            <person name="Riley R."/>
            <person name="Ahrendt S."/>
            <person name="Nagy L.G."/>
            <person name="Grigoriev I.V."/>
            <person name="Martin F."/>
            <person name="Rosso M.N."/>
        </authorList>
    </citation>
    <scope>NUCLEOTIDE SEQUENCE</scope>
    <source>
        <strain evidence="1">CBS 384.51</strain>
    </source>
</reference>
<name>A0ACB8U316_9APHY</name>
<protein>
    <submittedName>
        <fullName evidence="1">Uncharacterized protein</fullName>
    </submittedName>
</protein>
<keyword evidence="2" id="KW-1185">Reference proteome</keyword>
<organism evidence="1 2">
    <name type="scientific">Irpex rosettiformis</name>
    <dbReference type="NCBI Taxonomy" id="378272"/>
    <lineage>
        <taxon>Eukaryota</taxon>
        <taxon>Fungi</taxon>
        <taxon>Dikarya</taxon>
        <taxon>Basidiomycota</taxon>
        <taxon>Agaricomycotina</taxon>
        <taxon>Agaricomycetes</taxon>
        <taxon>Polyporales</taxon>
        <taxon>Irpicaceae</taxon>
        <taxon>Irpex</taxon>
    </lineage>
</organism>
<sequence>MKFLLPFITAIVSLSIVTATPVLWDGRAPLNLTVADLDSSIGPFLTVVKGSETASHYASLGGDSQIPTPLWTGSDTTPTEQVVSISIDNSSVFVPGGSQPQLGFRRTDFIAANNGVHDQTLFDSLETGVTEFHFSVKADTTRPLNFSHEYQVVWIEPNDGSHVFDLQIGSPFTNPTGQLPSPGAHDLKIRDHAGNVLFRTDFTSTSWHNFAVQVDWTSRSLAVLYSADNASLQVVTQPTPNLSATGGSAGQGDYHFGVLKLPLVNSADSPSNQNDVVHFGIQEGTTEALLYSGVFVENTSGGVSVGNGAVTNPF</sequence>
<gene>
    <name evidence="1" type="ORF">BDY19DRAFT_993973</name>
</gene>
<accession>A0ACB8U316</accession>
<evidence type="ECO:0000313" key="2">
    <source>
        <dbReference type="Proteomes" id="UP001055072"/>
    </source>
</evidence>
<evidence type="ECO:0000313" key="1">
    <source>
        <dbReference type="EMBL" id="KAI0088591.1"/>
    </source>
</evidence>
<proteinExistence type="predicted"/>
<dbReference type="EMBL" id="MU274913">
    <property type="protein sequence ID" value="KAI0088591.1"/>
    <property type="molecule type" value="Genomic_DNA"/>
</dbReference>